<dbReference type="Proteomes" id="UP000596660">
    <property type="component" value="Unplaced"/>
</dbReference>
<dbReference type="InterPro" id="IPR043502">
    <property type="entry name" value="DNA/RNA_pol_sf"/>
</dbReference>
<dbReference type="Pfam" id="PF14244">
    <property type="entry name" value="Retrotran_gag_3"/>
    <property type="match status" value="1"/>
</dbReference>
<reference evidence="2" key="2">
    <citation type="submission" date="2021-03" db="UniProtKB">
        <authorList>
            <consortium name="EnsemblPlants"/>
        </authorList>
    </citation>
    <scope>IDENTIFICATION</scope>
</reference>
<evidence type="ECO:0000313" key="3">
    <source>
        <dbReference type="Proteomes" id="UP000596660"/>
    </source>
</evidence>
<keyword evidence="3" id="KW-1185">Reference proteome</keyword>
<organism evidence="2 3">
    <name type="scientific">Chenopodium quinoa</name>
    <name type="common">Quinoa</name>
    <dbReference type="NCBI Taxonomy" id="63459"/>
    <lineage>
        <taxon>Eukaryota</taxon>
        <taxon>Viridiplantae</taxon>
        <taxon>Streptophyta</taxon>
        <taxon>Embryophyta</taxon>
        <taxon>Tracheophyta</taxon>
        <taxon>Spermatophyta</taxon>
        <taxon>Magnoliopsida</taxon>
        <taxon>eudicotyledons</taxon>
        <taxon>Gunneridae</taxon>
        <taxon>Pentapetalae</taxon>
        <taxon>Caryophyllales</taxon>
        <taxon>Chenopodiaceae</taxon>
        <taxon>Chenopodioideae</taxon>
        <taxon>Atripliceae</taxon>
        <taxon>Chenopodium</taxon>
    </lineage>
</organism>
<protein>
    <recommendedName>
        <fullName evidence="1">Retrotransposon Copia-like N-terminal domain-containing protein</fullName>
    </recommendedName>
</protein>
<reference evidence="2" key="1">
    <citation type="journal article" date="2017" name="Nature">
        <title>The genome of Chenopodium quinoa.</title>
        <authorList>
            <person name="Jarvis D.E."/>
            <person name="Ho Y.S."/>
            <person name="Lightfoot D.J."/>
            <person name="Schmoeckel S.M."/>
            <person name="Li B."/>
            <person name="Borm T.J.A."/>
            <person name="Ohyanagi H."/>
            <person name="Mineta K."/>
            <person name="Michell C.T."/>
            <person name="Saber N."/>
            <person name="Kharbatia N.M."/>
            <person name="Rupper R.R."/>
            <person name="Sharp A.R."/>
            <person name="Dally N."/>
            <person name="Boughton B.A."/>
            <person name="Woo Y.H."/>
            <person name="Gao G."/>
            <person name="Schijlen E.G.W.M."/>
            <person name="Guo X."/>
            <person name="Momin A.A."/>
            <person name="Negrao S."/>
            <person name="Al-Babili S."/>
            <person name="Gehring C."/>
            <person name="Roessner U."/>
            <person name="Jung C."/>
            <person name="Murphy K."/>
            <person name="Arold S.T."/>
            <person name="Gojobori T."/>
            <person name="van der Linden C.G."/>
            <person name="van Loo E.N."/>
            <person name="Jellen E.N."/>
            <person name="Maughan P.J."/>
            <person name="Tester M."/>
        </authorList>
    </citation>
    <scope>NUCLEOTIDE SEQUENCE [LARGE SCALE GENOMIC DNA]</scope>
    <source>
        <strain evidence="2">cv. PI 614886</strain>
    </source>
</reference>
<dbReference type="PANTHER" id="PTHR11439:SF522">
    <property type="entry name" value="REVERSE TRANSCRIPTASE TY1_COPIA-TYPE DOMAIN-CONTAINING PROTEIN"/>
    <property type="match status" value="1"/>
</dbReference>
<feature type="domain" description="Retrotransposon Copia-like N-terminal" evidence="1">
    <location>
        <begin position="25"/>
        <end position="68"/>
    </location>
</feature>
<dbReference type="Gramene" id="AUR62016469-RA">
    <property type="protein sequence ID" value="AUR62016469-RA:cds"/>
    <property type="gene ID" value="AUR62016469"/>
</dbReference>
<dbReference type="CDD" id="cd09272">
    <property type="entry name" value="RNase_HI_RT_Ty1"/>
    <property type="match status" value="1"/>
</dbReference>
<dbReference type="OMA" id="GANFINW"/>
<accession>A0A803LNE0</accession>
<dbReference type="AlphaFoldDB" id="A0A803LNE0"/>
<proteinExistence type="predicted"/>
<sequence length="514" mass="57474">MGDSRANSTNSGMNFNDPYYLANGDHPGMQLGSHVLTGANFINWSRTVKMALIARNKLGFVDGSTPMPDSDSLDYQKWLRNDYMIMSWLLNSMDKNLSESFLFVNSSAQLWNELKEKFGHSNLPQLFDFHRSLTYIQQNDASIAEYFGNLKKEFGINFRFLKKLMQLLCGLNKSFDVVKTNLLSVDSVPSINKAYHTLQQIEQQQKFNGMTTVSNIEMNALNANRSVISRFNSQNVQQQSGNLKGDLKKMKVMIFLEIGYLKGKSIVHSSKMAANTSSSGILGSGPHDSIAGGSSTVAPSVDPVMVNSVYHEVIKMMKAQGDYGDSGLDNPLASSVNFLLDCSLASFPVPKGVKFNNFEGVVLPDPEVYRKIVGKLLYLNLTRPDISFVVQQLSQFLSEPRDVHLSVVKHVLRYLKGTFNVGLFYSAYADLKLTTYSDADWGNCMDSGRSLTCYTIFLGNSLISWKTKKQKVVSKSSIEAEYRSMSKTADEIQWLERLLDELGVCVPTPITFFL</sequence>
<evidence type="ECO:0000313" key="2">
    <source>
        <dbReference type="EnsemblPlants" id="AUR62016469-RA:cds"/>
    </source>
</evidence>
<dbReference type="SUPFAM" id="SSF56672">
    <property type="entry name" value="DNA/RNA polymerases"/>
    <property type="match status" value="1"/>
</dbReference>
<dbReference type="PANTHER" id="PTHR11439">
    <property type="entry name" value="GAG-POL-RELATED RETROTRANSPOSON"/>
    <property type="match status" value="1"/>
</dbReference>
<dbReference type="EnsemblPlants" id="AUR62016469-RA">
    <property type="protein sequence ID" value="AUR62016469-RA:cds"/>
    <property type="gene ID" value="AUR62016469"/>
</dbReference>
<dbReference type="InterPro" id="IPR029472">
    <property type="entry name" value="Copia-like_N"/>
</dbReference>
<evidence type="ECO:0000259" key="1">
    <source>
        <dbReference type="Pfam" id="PF14244"/>
    </source>
</evidence>
<name>A0A803LNE0_CHEQI</name>